<dbReference type="SMART" id="SM00754">
    <property type="entry name" value="CHRD"/>
    <property type="match status" value="1"/>
</dbReference>
<evidence type="ECO:0000256" key="1">
    <source>
        <dbReference type="SAM" id="MobiDB-lite"/>
    </source>
</evidence>
<dbReference type="Proteomes" id="UP000266482">
    <property type="component" value="Unassembled WGS sequence"/>
</dbReference>
<protein>
    <submittedName>
        <fullName evidence="3">CHRD domain-containing protein</fullName>
    </submittedName>
</protein>
<sequence>MATFRARLRGRNEVPPVRTNASGFAVFTEFLRKGGSSSGGGIGSGAVPGGGSGGGIGSGAVPGGGSGGGIGSGAVPGGGSGGGGIGSGAVPGGSNGGGIGSGVTYSNRSGIGTGVTVNRHLQLRFRLRLFNIRRVTEAHIHLGRPGTNGPIVAYLYGPNRSGVSFTSGTITGTLQDSDLVGPLAGTSIARLVREIQRGNAYVNVYTRRNPGGEIRGQIS</sequence>
<reference evidence="3 4" key="1">
    <citation type="submission" date="2018-09" db="EMBL/GenBank/DDBJ databases">
        <title>Paenibacillus aracenensis nov. sp. isolated from a cave in southern Spain.</title>
        <authorList>
            <person name="Jurado V."/>
            <person name="Gutierrez-Patricio S."/>
            <person name="Gonzalez-Pimentel J.L."/>
            <person name="Miller A.Z."/>
            <person name="Laiz L."/>
            <person name="Saiz-Jimenez C."/>
        </authorList>
    </citation>
    <scope>NUCLEOTIDE SEQUENCE [LARGE SCALE GENOMIC DNA]</scope>
    <source>
        <strain evidence="3 4">DSM 22867</strain>
    </source>
</reference>
<evidence type="ECO:0000313" key="3">
    <source>
        <dbReference type="EMBL" id="RIX60185.1"/>
    </source>
</evidence>
<dbReference type="EMBL" id="QXQA01000001">
    <property type="protein sequence ID" value="RIX60185.1"/>
    <property type="molecule type" value="Genomic_DNA"/>
</dbReference>
<name>A0A3A1VIV5_9BACL</name>
<gene>
    <name evidence="3" type="ORF">D3P08_00970</name>
</gene>
<comment type="caution">
    <text evidence="3">The sequence shown here is derived from an EMBL/GenBank/DDBJ whole genome shotgun (WGS) entry which is preliminary data.</text>
</comment>
<feature type="domain" description="CHRD" evidence="2">
    <location>
        <begin position="2"/>
        <end position="219"/>
    </location>
</feature>
<organism evidence="3 4">
    <name type="scientific">Paenibacillus nanensis</name>
    <dbReference type="NCBI Taxonomy" id="393251"/>
    <lineage>
        <taxon>Bacteria</taxon>
        <taxon>Bacillati</taxon>
        <taxon>Bacillota</taxon>
        <taxon>Bacilli</taxon>
        <taxon>Bacillales</taxon>
        <taxon>Paenibacillaceae</taxon>
        <taxon>Paenibacillus</taxon>
    </lineage>
</organism>
<evidence type="ECO:0000259" key="2">
    <source>
        <dbReference type="SMART" id="SM00754"/>
    </source>
</evidence>
<feature type="region of interest" description="Disordered" evidence="1">
    <location>
        <begin position="53"/>
        <end position="75"/>
    </location>
</feature>
<dbReference type="AlphaFoldDB" id="A0A3A1VIV5"/>
<keyword evidence="4" id="KW-1185">Reference proteome</keyword>
<evidence type="ECO:0000313" key="4">
    <source>
        <dbReference type="Proteomes" id="UP000266482"/>
    </source>
</evidence>
<dbReference type="Pfam" id="PF07452">
    <property type="entry name" value="CHRD"/>
    <property type="match status" value="1"/>
</dbReference>
<accession>A0A3A1VIV5</accession>
<dbReference type="OrthoDB" id="571052at2"/>
<proteinExistence type="predicted"/>
<dbReference type="InterPro" id="IPR010895">
    <property type="entry name" value="CHRD"/>
</dbReference>